<gene>
    <name evidence="1" type="ORF">HPBE_LOCUS1807</name>
</gene>
<evidence type="ECO:0000313" key="3">
    <source>
        <dbReference type="WBParaSite" id="HPBE_0000180601-mRNA-1"/>
    </source>
</evidence>
<reference evidence="3" key="2">
    <citation type="submission" date="2019-09" db="UniProtKB">
        <authorList>
            <consortium name="WormBaseParasite"/>
        </authorList>
    </citation>
    <scope>IDENTIFICATION</scope>
</reference>
<dbReference type="Gene3D" id="3.30.420.10">
    <property type="entry name" value="Ribonuclease H-like superfamily/Ribonuclease H"/>
    <property type="match status" value="1"/>
</dbReference>
<protein>
    <submittedName>
        <fullName evidence="3">Integrase catalytic domain-containing protein</fullName>
    </submittedName>
</protein>
<dbReference type="WBParaSite" id="HPBE_0000180601-mRNA-1">
    <property type="protein sequence ID" value="HPBE_0000180601-mRNA-1"/>
    <property type="gene ID" value="HPBE_0000180601"/>
</dbReference>
<keyword evidence="2" id="KW-1185">Reference proteome</keyword>
<dbReference type="GO" id="GO:0003676">
    <property type="term" value="F:nucleic acid binding"/>
    <property type="evidence" value="ECO:0007669"/>
    <property type="project" value="InterPro"/>
</dbReference>
<accession>A0A3P7WVF2</accession>
<evidence type="ECO:0000313" key="1">
    <source>
        <dbReference type="EMBL" id="VDO21462.1"/>
    </source>
</evidence>
<sequence length="163" mass="18933">MLRTYISENQLDWDKYVAACTFMHNTSVHASTNNTPFFLVFGRDPVFNIDLVIKHDSEQHIPSDADSSLYLKNMVTTLHGAWKLAARYNEAQRRKFKEQYDKSHLSPLSIRIGDRVYLRDFAPKIGLSAKLCNPWLDNRVQSILVTRPAWKLAILRQPIRSRT</sequence>
<dbReference type="Proteomes" id="UP000050761">
    <property type="component" value="Unassembled WGS sequence"/>
</dbReference>
<name>A0A183F6L4_HELPZ</name>
<proteinExistence type="predicted"/>
<organism evidence="2 3">
    <name type="scientific">Heligmosomoides polygyrus</name>
    <name type="common">Parasitic roundworm</name>
    <dbReference type="NCBI Taxonomy" id="6339"/>
    <lineage>
        <taxon>Eukaryota</taxon>
        <taxon>Metazoa</taxon>
        <taxon>Ecdysozoa</taxon>
        <taxon>Nematoda</taxon>
        <taxon>Chromadorea</taxon>
        <taxon>Rhabditida</taxon>
        <taxon>Rhabditina</taxon>
        <taxon>Rhabditomorpha</taxon>
        <taxon>Strongyloidea</taxon>
        <taxon>Heligmosomidae</taxon>
        <taxon>Heligmosomoides</taxon>
    </lineage>
</organism>
<accession>A0A183F6L4</accession>
<dbReference type="AlphaFoldDB" id="A0A183F6L4"/>
<dbReference type="OrthoDB" id="5816542at2759"/>
<dbReference type="EMBL" id="UZAH01002252">
    <property type="protein sequence ID" value="VDO21462.1"/>
    <property type="molecule type" value="Genomic_DNA"/>
</dbReference>
<reference evidence="1 2" key="1">
    <citation type="submission" date="2018-11" db="EMBL/GenBank/DDBJ databases">
        <authorList>
            <consortium name="Pathogen Informatics"/>
        </authorList>
    </citation>
    <scope>NUCLEOTIDE SEQUENCE [LARGE SCALE GENOMIC DNA]</scope>
</reference>
<evidence type="ECO:0000313" key="2">
    <source>
        <dbReference type="Proteomes" id="UP000050761"/>
    </source>
</evidence>
<dbReference type="InterPro" id="IPR036397">
    <property type="entry name" value="RNaseH_sf"/>
</dbReference>